<accession>I4B295</accession>
<evidence type="ECO:0000313" key="4">
    <source>
        <dbReference type="EMBL" id="AFM11402.1"/>
    </source>
</evidence>
<dbReference type="AlphaFoldDB" id="I4B295"/>
<dbReference type="KEGG" id="tpx:Turpa_0751"/>
<dbReference type="InterPro" id="IPR006660">
    <property type="entry name" value="Arsenate_reductase-like"/>
</dbReference>
<dbReference type="CDD" id="cd03034">
    <property type="entry name" value="ArsC_ArsC"/>
    <property type="match status" value="1"/>
</dbReference>
<sequence length="135" mass="15368">MAKLSGAPPQGTANGNAGAHAKVTIYYNPKCRKSREALQIIKEKGIDPEIRNYMEEPPTKAELSEVLRKMGRRPRDIFRKSEPLYKDLGLKNKDLTDDELLSYLNEYPILIERPIVVKGQRAVLGRPPEDVRRII</sequence>
<gene>
    <name evidence="4" type="ordered locus">Turpa_0751</name>
</gene>
<name>I4B295_TURPD</name>
<dbReference type="OrthoDB" id="9794155at2"/>
<dbReference type="HOGENOM" id="CLU_116644_0_1_12"/>
<protein>
    <submittedName>
        <fullName evidence="4">Arsenate reductase</fullName>
    </submittedName>
</protein>
<dbReference type="InterPro" id="IPR006659">
    <property type="entry name" value="Arsenate_reductase"/>
</dbReference>
<dbReference type="InterPro" id="IPR036249">
    <property type="entry name" value="Thioredoxin-like_sf"/>
</dbReference>
<evidence type="ECO:0000313" key="5">
    <source>
        <dbReference type="Proteomes" id="UP000006048"/>
    </source>
</evidence>
<evidence type="ECO:0000256" key="3">
    <source>
        <dbReference type="PROSITE-ProRule" id="PRU01282"/>
    </source>
</evidence>
<reference evidence="4 5" key="1">
    <citation type="submission" date="2012-06" db="EMBL/GenBank/DDBJ databases">
        <title>The complete chromosome of genome of Turneriella parva DSM 21527.</title>
        <authorList>
            <consortium name="US DOE Joint Genome Institute (JGI-PGF)"/>
            <person name="Lucas S."/>
            <person name="Han J."/>
            <person name="Lapidus A."/>
            <person name="Bruce D."/>
            <person name="Goodwin L."/>
            <person name="Pitluck S."/>
            <person name="Peters L."/>
            <person name="Kyrpides N."/>
            <person name="Mavromatis K."/>
            <person name="Ivanova N."/>
            <person name="Mikhailova N."/>
            <person name="Chertkov O."/>
            <person name="Detter J.C."/>
            <person name="Tapia R."/>
            <person name="Han C."/>
            <person name="Land M."/>
            <person name="Hauser L."/>
            <person name="Markowitz V."/>
            <person name="Cheng J.-F."/>
            <person name="Hugenholtz P."/>
            <person name="Woyke T."/>
            <person name="Wu D."/>
            <person name="Gronow S."/>
            <person name="Wellnitz S."/>
            <person name="Brambilla E."/>
            <person name="Klenk H.-P."/>
            <person name="Eisen J.A."/>
        </authorList>
    </citation>
    <scope>NUCLEOTIDE SEQUENCE [LARGE SCALE GENOMIC DNA]</scope>
    <source>
        <strain evidence="5">ATCC BAA-1111 / DSM 21527 / NCTC 11395 / H</strain>
    </source>
</reference>
<dbReference type="EMBL" id="CP002959">
    <property type="protein sequence ID" value="AFM11402.1"/>
    <property type="molecule type" value="Genomic_DNA"/>
</dbReference>
<dbReference type="PANTHER" id="PTHR30041">
    <property type="entry name" value="ARSENATE REDUCTASE"/>
    <property type="match status" value="1"/>
</dbReference>
<dbReference type="GO" id="GO:0008794">
    <property type="term" value="F:arsenate reductase (glutaredoxin) activity"/>
    <property type="evidence" value="ECO:0007669"/>
    <property type="project" value="InterPro"/>
</dbReference>
<proteinExistence type="inferred from homology"/>
<dbReference type="Gene3D" id="3.40.30.10">
    <property type="entry name" value="Glutaredoxin"/>
    <property type="match status" value="1"/>
</dbReference>
<organism evidence="4 5">
    <name type="scientific">Turneriella parva (strain ATCC BAA-1111 / DSM 21527 / NCTC 11395 / H)</name>
    <name type="common">Leptospira parva</name>
    <dbReference type="NCBI Taxonomy" id="869212"/>
    <lineage>
        <taxon>Bacteria</taxon>
        <taxon>Pseudomonadati</taxon>
        <taxon>Spirochaetota</taxon>
        <taxon>Spirochaetia</taxon>
        <taxon>Leptospirales</taxon>
        <taxon>Leptospiraceae</taxon>
        <taxon>Turneriella</taxon>
    </lineage>
</organism>
<dbReference type="PROSITE" id="PS51353">
    <property type="entry name" value="ARSC"/>
    <property type="match status" value="1"/>
</dbReference>
<dbReference type="Pfam" id="PF03960">
    <property type="entry name" value="ArsC"/>
    <property type="match status" value="1"/>
</dbReference>
<dbReference type="Proteomes" id="UP000006048">
    <property type="component" value="Chromosome"/>
</dbReference>
<evidence type="ECO:0000256" key="1">
    <source>
        <dbReference type="ARBA" id="ARBA00007198"/>
    </source>
</evidence>
<evidence type="ECO:0000256" key="2">
    <source>
        <dbReference type="ARBA" id="ARBA00023002"/>
    </source>
</evidence>
<dbReference type="STRING" id="869212.Turpa_0751"/>
<comment type="similarity">
    <text evidence="1 3">Belongs to the ArsC family.</text>
</comment>
<dbReference type="RefSeq" id="WP_014801920.1">
    <property type="nucleotide sequence ID" value="NC_018020.1"/>
</dbReference>
<dbReference type="PANTHER" id="PTHR30041:SF4">
    <property type="entry name" value="ARSENATE REDUCTASE"/>
    <property type="match status" value="1"/>
</dbReference>
<dbReference type="SUPFAM" id="SSF52833">
    <property type="entry name" value="Thioredoxin-like"/>
    <property type="match status" value="1"/>
</dbReference>
<keyword evidence="5" id="KW-1185">Reference proteome</keyword>
<keyword evidence="2" id="KW-0560">Oxidoreductase</keyword>
<dbReference type="SMR" id="I4B295"/>
<dbReference type="NCBIfam" id="TIGR00014">
    <property type="entry name" value="arsC"/>
    <property type="match status" value="1"/>
</dbReference>